<feature type="domain" description="Reverse transcriptase" evidence="2">
    <location>
        <begin position="533"/>
        <end position="803"/>
    </location>
</feature>
<dbReference type="CDD" id="cd01650">
    <property type="entry name" value="RT_nLTR_like"/>
    <property type="match status" value="1"/>
</dbReference>
<name>A0A0N4ZL55_PARTI</name>
<proteinExistence type="predicted"/>
<dbReference type="PANTHER" id="PTHR35450">
    <property type="entry name" value="REVERSE TRANSCRIPTASE DOMAIN-CONTAINING PROTEIN"/>
    <property type="match status" value="1"/>
</dbReference>
<dbReference type="PANTHER" id="PTHR35450:SF2">
    <property type="entry name" value="REVERSE TRANSCRIPTASE DOMAIN-CONTAINING PROTEIN"/>
    <property type="match status" value="1"/>
</dbReference>
<dbReference type="SUPFAM" id="SSF56672">
    <property type="entry name" value="DNA/RNA polymerases"/>
    <property type="match status" value="1"/>
</dbReference>
<protein>
    <submittedName>
        <fullName evidence="4">Reverse transcriptase domain-containing protein</fullName>
    </submittedName>
</protein>
<dbReference type="AlphaFoldDB" id="A0A0N4ZL55"/>
<dbReference type="Proteomes" id="UP000038045">
    <property type="component" value="Unplaced"/>
</dbReference>
<evidence type="ECO:0000256" key="1">
    <source>
        <dbReference type="SAM" id="MobiDB-lite"/>
    </source>
</evidence>
<keyword evidence="3" id="KW-1185">Reference proteome</keyword>
<dbReference type="InterPro" id="IPR043502">
    <property type="entry name" value="DNA/RNA_pol_sf"/>
</dbReference>
<dbReference type="PROSITE" id="PS50878">
    <property type="entry name" value="RT_POL"/>
    <property type="match status" value="1"/>
</dbReference>
<dbReference type="WBParaSite" id="PTRK_0000899900.1">
    <property type="protein sequence ID" value="PTRK_0000899900.1"/>
    <property type="gene ID" value="PTRK_0000899900"/>
</dbReference>
<dbReference type="Pfam" id="PF00078">
    <property type="entry name" value="RVT_1"/>
    <property type="match status" value="1"/>
</dbReference>
<evidence type="ECO:0000259" key="2">
    <source>
        <dbReference type="PROSITE" id="PS50878"/>
    </source>
</evidence>
<reference evidence="4" key="1">
    <citation type="submission" date="2017-02" db="UniProtKB">
        <authorList>
            <consortium name="WormBaseParasite"/>
        </authorList>
    </citation>
    <scope>IDENTIFICATION</scope>
</reference>
<organism evidence="3 4">
    <name type="scientific">Parastrongyloides trichosuri</name>
    <name type="common">Possum-specific nematode worm</name>
    <dbReference type="NCBI Taxonomy" id="131310"/>
    <lineage>
        <taxon>Eukaryota</taxon>
        <taxon>Metazoa</taxon>
        <taxon>Ecdysozoa</taxon>
        <taxon>Nematoda</taxon>
        <taxon>Chromadorea</taxon>
        <taxon>Rhabditida</taxon>
        <taxon>Tylenchina</taxon>
        <taxon>Panagrolaimomorpha</taxon>
        <taxon>Strongyloidoidea</taxon>
        <taxon>Strongyloididae</taxon>
        <taxon>Parastrongyloides</taxon>
    </lineage>
</organism>
<dbReference type="InterPro" id="IPR000477">
    <property type="entry name" value="RT_dom"/>
</dbReference>
<feature type="region of interest" description="Disordered" evidence="1">
    <location>
        <begin position="219"/>
        <end position="240"/>
    </location>
</feature>
<evidence type="ECO:0000313" key="4">
    <source>
        <dbReference type="WBParaSite" id="PTRK_0000899900.1"/>
    </source>
</evidence>
<sequence>MSSNLKSSNKDNNLNNLDLGEIHQILKLLPKCRITEDWKVIIDAENFNQVEEISKKIKKPVQSIMKYLDFEFKNRMMLDLPITTLPIPKEDVTKKRKAVLEKFQLKHRELPQSINDPPINEDVLSRSCIPNQLRSLNDEKFSHHRRKRLSTYETLISALNNENPGKDLCSPIKKTRMSEHLLDNTTIDTSFDVEMHWDKIENEIIPKETYADKLKKNLNSGNKKLQTKKKNKNNTKLRKPFKDLNPEERWKILEKSKGPIFRYRVNKWTPIDTIDRLLNTKLEKYNELWKQPSVSEKDASTNWRKAVEQLKIAAKLLKSYDNTKIDIDGMKIDNIVKIKRARNKTMRFINRVNNLIHQRNSTNRKEKASANFKIRRIIQTCRKKRKDVKMENIEQILHFNNDKVKNLDKRTEIVQKKNDDQKVRFKFNLKPSLKSLGPSIQQKVDIPNKKLEDFLIDLFKEENTKDNGLLQQWIEETNFEQQKRTFMWNEELFENTLKYSRGWKAAGLNKIYLSIFKQLNSAKTFLKNWCFGILNNTIKLSKYDVAGKAFPIYKSGDRMLPQNYRFINVLNCHFKILSKMMNDMIREHLINILPFEQQANQKGKDGLLDGIIINRILQNSSGSDGSQLNQAWIDFKRAFDTISHSKLKLILTKVGIDKRLLDIIFTSMKHWSFKINSSKSKTWIKLHKGIYQGDSMSPTLFILSILPLSHILNKEATIALSPNIKLNHIKFYDDIKLFAKTPEHLSTLVSRVEKFGEEIGLLTNAKKCAYTIDNKENNISTDEMAYSDYNELKATYKYLGIEEDQYGSNTKENINKLYESLKKSLDLVLSSPLSVGNMVRAINTCILPKVLFVFSHQGEPTIRNRIADKIDSMIRKHMNEHKVKMDSISNARLYLSKQHMGLGLKNTHLELDKINLKNYVHIHYTKFFNELRDKLAGFKKLFEELTRKYGLKIEYLENQLKVNDLYFESEKECKRYITECLDKIDEELWLKRYSQKRIFPATVVEQKLFSPWTWHNDLSPKMYKNIIMIQEAVHPQLNGPPNPNSKCGLINAEGHRCNKYDHPKHVLSECEQNNGNKKIRHNQVLYEITKQIAMVKLMKYISFEDSRNEMKFKNFTMTVDQPFSFNITLYHSRPDLIFYFKDKIIVAELSISSYENLDVAANLKRQRYTLYGEKELRAPIPREKEHEYIGKNNFVKSLRIRENKEVDFIPLIIGNFGELNSSRYEDWKRLFEALEIKGFDKIISKISRRTAIESEFLIYKYLKTTNRIIKKQDEEELL</sequence>
<evidence type="ECO:0000313" key="3">
    <source>
        <dbReference type="Proteomes" id="UP000038045"/>
    </source>
</evidence>
<accession>A0A0N4ZL55</accession>
<feature type="compositionally biased region" description="Basic residues" evidence="1">
    <location>
        <begin position="225"/>
        <end position="239"/>
    </location>
</feature>